<dbReference type="AlphaFoldDB" id="A0A2K6U4I7"/>
<dbReference type="GeneTree" id="ENSGT00390000000279"/>
<dbReference type="PROSITE" id="PS51257">
    <property type="entry name" value="PROKAR_LIPOPROTEIN"/>
    <property type="match status" value="1"/>
</dbReference>
<reference evidence="2" key="1">
    <citation type="submission" date="2025-08" db="UniProtKB">
        <authorList>
            <consortium name="Ensembl"/>
        </authorList>
    </citation>
    <scope>IDENTIFICATION</scope>
</reference>
<feature type="signal peptide" evidence="1">
    <location>
        <begin position="1"/>
        <end position="20"/>
    </location>
</feature>
<accession>A0A2K6U4I7</accession>
<reference evidence="2" key="2">
    <citation type="submission" date="2025-09" db="UniProtKB">
        <authorList>
            <consortium name="Ensembl"/>
        </authorList>
    </citation>
    <scope>IDENTIFICATION</scope>
</reference>
<keyword evidence="1" id="KW-0732">Signal</keyword>
<name>A0A2K6U4I7_SAIBB</name>
<evidence type="ECO:0000313" key="2">
    <source>
        <dbReference type="Ensembl" id="ENSSBOP00000026812.1"/>
    </source>
</evidence>
<evidence type="ECO:0000313" key="3">
    <source>
        <dbReference type="Proteomes" id="UP000233220"/>
    </source>
</evidence>
<feature type="chain" id="PRO_5014424741" evidence="1">
    <location>
        <begin position="21"/>
        <end position="43"/>
    </location>
</feature>
<sequence length="43" mass="4535">MKLLVLFLAILLAIEEPVVSALVGTVGCCLDTARQTSHPSMHG</sequence>
<organism evidence="2 3">
    <name type="scientific">Saimiri boliviensis boliviensis</name>
    <name type="common">Bolivian squirrel monkey</name>
    <dbReference type="NCBI Taxonomy" id="39432"/>
    <lineage>
        <taxon>Eukaryota</taxon>
        <taxon>Metazoa</taxon>
        <taxon>Chordata</taxon>
        <taxon>Craniata</taxon>
        <taxon>Vertebrata</taxon>
        <taxon>Euteleostomi</taxon>
        <taxon>Mammalia</taxon>
        <taxon>Eutheria</taxon>
        <taxon>Euarchontoglires</taxon>
        <taxon>Primates</taxon>
        <taxon>Haplorrhini</taxon>
        <taxon>Platyrrhini</taxon>
        <taxon>Cebidae</taxon>
        <taxon>Saimiriinae</taxon>
        <taxon>Saimiri</taxon>
    </lineage>
</organism>
<protein>
    <submittedName>
        <fullName evidence="2">Uncharacterized protein</fullName>
    </submittedName>
</protein>
<evidence type="ECO:0000256" key="1">
    <source>
        <dbReference type="SAM" id="SignalP"/>
    </source>
</evidence>
<proteinExistence type="predicted"/>
<dbReference type="Ensembl" id="ENSSBOT00000043686.1">
    <property type="protein sequence ID" value="ENSSBOP00000026812.1"/>
    <property type="gene ID" value="ENSSBOG00000029835.1"/>
</dbReference>
<keyword evidence="3" id="KW-1185">Reference proteome</keyword>
<dbReference type="Proteomes" id="UP000233220">
    <property type="component" value="Unplaced"/>
</dbReference>